<dbReference type="AlphaFoldDB" id="A0A0D2NCE8"/>
<reference evidence="1 2" key="1">
    <citation type="journal article" date="2012" name="Nature">
        <title>Repeated polyploidization of Gossypium genomes and the evolution of spinnable cotton fibres.</title>
        <authorList>
            <person name="Paterson A.H."/>
            <person name="Wendel J.F."/>
            <person name="Gundlach H."/>
            <person name="Guo H."/>
            <person name="Jenkins J."/>
            <person name="Jin D."/>
            <person name="Llewellyn D."/>
            <person name="Showmaker K.C."/>
            <person name="Shu S."/>
            <person name="Udall J."/>
            <person name="Yoo M.J."/>
            <person name="Byers R."/>
            <person name="Chen W."/>
            <person name="Doron-Faigenboim A."/>
            <person name="Duke M.V."/>
            <person name="Gong L."/>
            <person name="Grimwood J."/>
            <person name="Grover C."/>
            <person name="Grupp K."/>
            <person name="Hu G."/>
            <person name="Lee T.H."/>
            <person name="Li J."/>
            <person name="Lin L."/>
            <person name="Liu T."/>
            <person name="Marler B.S."/>
            <person name="Page J.T."/>
            <person name="Roberts A.W."/>
            <person name="Romanel E."/>
            <person name="Sanders W.S."/>
            <person name="Szadkowski E."/>
            <person name="Tan X."/>
            <person name="Tang H."/>
            <person name="Xu C."/>
            <person name="Wang J."/>
            <person name="Wang Z."/>
            <person name="Zhang D."/>
            <person name="Zhang L."/>
            <person name="Ashrafi H."/>
            <person name="Bedon F."/>
            <person name="Bowers J.E."/>
            <person name="Brubaker C.L."/>
            <person name="Chee P.W."/>
            <person name="Das S."/>
            <person name="Gingle A.R."/>
            <person name="Haigler C.H."/>
            <person name="Harker D."/>
            <person name="Hoffmann L.V."/>
            <person name="Hovav R."/>
            <person name="Jones D.C."/>
            <person name="Lemke C."/>
            <person name="Mansoor S."/>
            <person name="ur Rahman M."/>
            <person name="Rainville L.N."/>
            <person name="Rambani A."/>
            <person name="Reddy U.K."/>
            <person name="Rong J.K."/>
            <person name="Saranga Y."/>
            <person name="Scheffler B.E."/>
            <person name="Scheffler J.A."/>
            <person name="Stelly D.M."/>
            <person name="Triplett B.A."/>
            <person name="Van Deynze A."/>
            <person name="Vaslin M.F."/>
            <person name="Waghmare V.N."/>
            <person name="Walford S.A."/>
            <person name="Wright R.J."/>
            <person name="Zaki E.A."/>
            <person name="Zhang T."/>
            <person name="Dennis E.S."/>
            <person name="Mayer K.F."/>
            <person name="Peterson D.G."/>
            <person name="Rokhsar D.S."/>
            <person name="Wang X."/>
            <person name="Schmutz J."/>
        </authorList>
    </citation>
    <scope>NUCLEOTIDE SEQUENCE [LARGE SCALE GENOMIC DNA]</scope>
</reference>
<organism evidence="1 2">
    <name type="scientific">Gossypium raimondii</name>
    <name type="common">Peruvian cotton</name>
    <name type="synonym">Gossypium klotzschianum subsp. raimondii</name>
    <dbReference type="NCBI Taxonomy" id="29730"/>
    <lineage>
        <taxon>Eukaryota</taxon>
        <taxon>Viridiplantae</taxon>
        <taxon>Streptophyta</taxon>
        <taxon>Embryophyta</taxon>
        <taxon>Tracheophyta</taxon>
        <taxon>Spermatophyta</taxon>
        <taxon>Magnoliopsida</taxon>
        <taxon>eudicotyledons</taxon>
        <taxon>Gunneridae</taxon>
        <taxon>Pentapetalae</taxon>
        <taxon>rosids</taxon>
        <taxon>malvids</taxon>
        <taxon>Malvales</taxon>
        <taxon>Malvaceae</taxon>
        <taxon>Malvoideae</taxon>
        <taxon>Gossypium</taxon>
    </lineage>
</organism>
<evidence type="ECO:0000313" key="1">
    <source>
        <dbReference type="EMBL" id="KJB30332.1"/>
    </source>
</evidence>
<keyword evidence="2" id="KW-1185">Reference proteome</keyword>
<dbReference type="Proteomes" id="UP000032304">
    <property type="component" value="Chromosome 5"/>
</dbReference>
<protein>
    <submittedName>
        <fullName evidence="1">Uncharacterized protein</fullName>
    </submittedName>
</protein>
<proteinExistence type="predicted"/>
<gene>
    <name evidence="1" type="ORF">B456_005G137900</name>
</gene>
<dbReference type="EMBL" id="CM001744">
    <property type="protein sequence ID" value="KJB30332.1"/>
    <property type="molecule type" value="Genomic_DNA"/>
</dbReference>
<accession>A0A0D2NCE8</accession>
<name>A0A0D2NCE8_GOSRA</name>
<evidence type="ECO:0000313" key="2">
    <source>
        <dbReference type="Proteomes" id="UP000032304"/>
    </source>
</evidence>
<dbReference type="Gramene" id="KJB30332">
    <property type="protein sequence ID" value="KJB30332"/>
    <property type="gene ID" value="B456_005G137900"/>
</dbReference>
<sequence length="78" mass="8567">MVEVLNHGSLKGIGLVCSQIVQKQRAVVGEIGSKNSALKTIPSIVQVSLNLSQEKPQHFLQILEISTIIIPRMNLYQS</sequence>